<feature type="compositionally biased region" description="Pro residues" evidence="1">
    <location>
        <begin position="146"/>
        <end position="163"/>
    </location>
</feature>
<feature type="compositionally biased region" description="Pro residues" evidence="1">
    <location>
        <begin position="567"/>
        <end position="579"/>
    </location>
</feature>
<feature type="compositionally biased region" description="Low complexity" evidence="1">
    <location>
        <begin position="411"/>
        <end position="470"/>
    </location>
</feature>
<accession>A0AAW0BYN3</accession>
<feature type="compositionally biased region" description="Pro residues" evidence="1">
    <location>
        <begin position="471"/>
        <end position="481"/>
    </location>
</feature>
<feature type="compositionally biased region" description="Low complexity" evidence="1">
    <location>
        <begin position="198"/>
        <end position="209"/>
    </location>
</feature>
<evidence type="ECO:0008006" key="4">
    <source>
        <dbReference type="Google" id="ProtNLM"/>
    </source>
</evidence>
<dbReference type="PANTHER" id="PTHR45691:SF6">
    <property type="entry name" value="PROTEIN DIAPHANOUS"/>
    <property type="match status" value="1"/>
</dbReference>
<organism evidence="2 3">
    <name type="scientific">Favolaschia claudopus</name>
    <dbReference type="NCBI Taxonomy" id="2862362"/>
    <lineage>
        <taxon>Eukaryota</taxon>
        <taxon>Fungi</taxon>
        <taxon>Dikarya</taxon>
        <taxon>Basidiomycota</taxon>
        <taxon>Agaricomycotina</taxon>
        <taxon>Agaricomycetes</taxon>
        <taxon>Agaricomycetidae</taxon>
        <taxon>Agaricales</taxon>
        <taxon>Marasmiineae</taxon>
        <taxon>Mycenaceae</taxon>
        <taxon>Favolaschia</taxon>
    </lineage>
</organism>
<dbReference type="Proteomes" id="UP001362999">
    <property type="component" value="Unassembled WGS sequence"/>
</dbReference>
<feature type="compositionally biased region" description="Polar residues" evidence="1">
    <location>
        <begin position="947"/>
        <end position="965"/>
    </location>
</feature>
<dbReference type="GO" id="GO:0030041">
    <property type="term" value="P:actin filament polymerization"/>
    <property type="evidence" value="ECO:0007669"/>
    <property type="project" value="TreeGrafter"/>
</dbReference>
<evidence type="ECO:0000256" key="1">
    <source>
        <dbReference type="SAM" id="MobiDB-lite"/>
    </source>
</evidence>
<reference evidence="2 3" key="1">
    <citation type="journal article" date="2024" name="J Genomics">
        <title>Draft genome sequencing and assembly of Favolaschia claudopus CIRM-BRFM 2984 isolated from oak limbs.</title>
        <authorList>
            <person name="Navarro D."/>
            <person name="Drula E."/>
            <person name="Chaduli D."/>
            <person name="Cazenave R."/>
            <person name="Ahrendt S."/>
            <person name="Wang J."/>
            <person name="Lipzen A."/>
            <person name="Daum C."/>
            <person name="Barry K."/>
            <person name="Grigoriev I.V."/>
            <person name="Favel A."/>
            <person name="Rosso M.N."/>
            <person name="Martin F."/>
        </authorList>
    </citation>
    <scope>NUCLEOTIDE SEQUENCE [LARGE SCALE GENOMIC DNA]</scope>
    <source>
        <strain evidence="2 3">CIRM-BRFM 2984</strain>
    </source>
</reference>
<comment type="caution">
    <text evidence="2">The sequence shown here is derived from an EMBL/GenBank/DDBJ whole genome shotgun (WGS) entry which is preliminary data.</text>
</comment>
<protein>
    <recommendedName>
        <fullName evidence="4">Proteophosphoglycan ppg4</fullName>
    </recommendedName>
</protein>
<proteinExistence type="predicted"/>
<feature type="compositionally biased region" description="Polar residues" evidence="1">
    <location>
        <begin position="1081"/>
        <end position="1098"/>
    </location>
</feature>
<name>A0AAW0BYN3_9AGAR</name>
<feature type="region of interest" description="Disordered" evidence="1">
    <location>
        <begin position="1"/>
        <end position="219"/>
    </location>
</feature>
<feature type="region of interest" description="Disordered" evidence="1">
    <location>
        <begin position="843"/>
        <end position="1105"/>
    </location>
</feature>
<feature type="compositionally biased region" description="Polar residues" evidence="1">
    <location>
        <begin position="891"/>
        <end position="911"/>
    </location>
</feature>
<evidence type="ECO:0000313" key="2">
    <source>
        <dbReference type="EMBL" id="KAK7031425.1"/>
    </source>
</evidence>
<gene>
    <name evidence="2" type="ORF">R3P38DRAFT_2923502</name>
</gene>
<dbReference type="InterPro" id="IPR051412">
    <property type="entry name" value="Formin_Homology_Diaphanous_sf"/>
</dbReference>
<feature type="compositionally biased region" description="Polar residues" evidence="1">
    <location>
        <begin position="704"/>
        <end position="715"/>
    </location>
</feature>
<feature type="compositionally biased region" description="Low complexity" evidence="1">
    <location>
        <begin position="970"/>
        <end position="986"/>
    </location>
</feature>
<dbReference type="EMBL" id="JAWWNJ010000024">
    <property type="protein sequence ID" value="KAK7031425.1"/>
    <property type="molecule type" value="Genomic_DNA"/>
</dbReference>
<feature type="compositionally biased region" description="Pro residues" evidence="1">
    <location>
        <begin position="925"/>
        <end position="939"/>
    </location>
</feature>
<feature type="region of interest" description="Disordered" evidence="1">
    <location>
        <begin position="352"/>
        <end position="486"/>
    </location>
</feature>
<evidence type="ECO:0000313" key="3">
    <source>
        <dbReference type="Proteomes" id="UP001362999"/>
    </source>
</evidence>
<feature type="compositionally biased region" description="Basic and acidic residues" evidence="1">
    <location>
        <begin position="372"/>
        <end position="384"/>
    </location>
</feature>
<dbReference type="GO" id="GO:0005884">
    <property type="term" value="C:actin filament"/>
    <property type="evidence" value="ECO:0007669"/>
    <property type="project" value="TreeGrafter"/>
</dbReference>
<sequence length="1105" mass="114920">MDDPWANAWGEPTAPSSTLPPPRPFPTAQSGNDDEEDITIPTWEPPSWADNNNSNSLWGAARSPVIDKLPSWQSPYDDIPLGKSTTSLPLETETEEAHSDADDDDEPSEEEHVPEPESSPDLEREAPSPESVFDSAPESPIDAPFEIPPVLSPGIPPHSPPGSPDAFGTFETGLDEETTTTEAPWVSSHAAASGVDPADAGWGAAWGSSDDAEDQSDVTSLAAVDEWEAAKQQKALQDKHVPPELLASILLQFTELANDLYPPQSTPNLDPDDYRASRYKGLNGIDSLNPTIARLIPTDLTLPPPLPFQKSLTAKQTTEALRLSRSASFVRFSPLSHYSATKGSTAWEASLKSRPEKVGEPDLLPPGWRIVETNKEDGPVADKKKSGHGGLLSFFGRRTAAPPAVSGPETPRSASPASVASPRASLDSSIKSPTSSITTKSPTTTTSSATSAAPSMAASPTVSSSSGSGSAPPPPPAPPIMSPTTSVHVAEADPVTPVSAPSAVSRFLGRFGRKAPAAGGRQSLALSDGDFEFLSDIDSLAADGPSSGHPASTSDFSMSGALLDDPVPLPAKLAPPPQAQAPRGPVIPAAGSLPMPMQNNNGQDARRPSVDSDELAFFGNFTPPPTTSKLFSPAPLGKPFSPQIVHTSSAPAPAAPPPSMPAVDSDVDFSAWGFDDEEKGGGGGVARSDSEPVHGTTRPPARQVLNTRAATTSRGTLPPPRRVTAIMSSGPTKPPSVIPKLDASFTFAPPPTQSPSVTPTLAPPPGSRPPAKKANLFDDDDDDFSDFHAHVPSRVTPATSSNSLYAPSFSSSTSSDRGLFSSTSSSSVPANLFDDFDDFMQAAPQDATMLRTPSPPRPIAKSPRMQPPAPLSFGSGSDANQDGDDTPLAVTRSSLQQKQRAANHQRATSLVENAAASSGVRWPAPESPLPEAIAPPPDASDPFGFNAGSSSRMQSQQASFMQNAQPLKASFSLPPSSTPSLRSLSPPVLPPPPQTSAPKLAPPPGSGLRAFTPPVPSPPPTKMAASSTPLARFPPPPGGTPMRTFSTPLQTPVMPLPSPQNGMPPPMLTAKRPGPVPLPPSMTTTASGKSSGGLSAQDLSFFEGL</sequence>
<keyword evidence="3" id="KW-1185">Reference proteome</keyword>
<feature type="compositionally biased region" description="Pro residues" evidence="1">
    <location>
        <begin position="1054"/>
        <end position="1067"/>
    </location>
</feature>
<feature type="compositionally biased region" description="Pro residues" evidence="1">
    <location>
        <begin position="987"/>
        <end position="1005"/>
    </location>
</feature>
<feature type="region of interest" description="Disordered" evidence="1">
    <location>
        <begin position="542"/>
        <end position="827"/>
    </location>
</feature>
<feature type="compositionally biased region" description="Polar residues" evidence="1">
    <location>
        <begin position="796"/>
        <end position="827"/>
    </location>
</feature>
<feature type="compositionally biased region" description="Basic and acidic residues" evidence="1">
    <location>
        <begin position="110"/>
        <end position="127"/>
    </location>
</feature>
<dbReference type="AlphaFoldDB" id="A0AAW0BYN3"/>
<dbReference type="PANTHER" id="PTHR45691">
    <property type="entry name" value="PROTEIN DIAPHANOUS"/>
    <property type="match status" value="1"/>
</dbReference>